<feature type="domain" description="Phosphate acetyl/butaryl transferase" evidence="14">
    <location>
        <begin position="368"/>
        <end position="685"/>
    </location>
</feature>
<comment type="function">
    <text evidence="12 13">Involved in acetate metabolism.</text>
</comment>
<dbReference type="PIRSF" id="PIRSF006107">
    <property type="entry name" value="PhpActrans_proteobac"/>
    <property type="match status" value="1"/>
</dbReference>
<gene>
    <name evidence="16" type="ORF">AWC31_04020</name>
</gene>
<keyword evidence="9 13" id="KW-0808">Transferase</keyword>
<comment type="caution">
    <text evidence="16">The sequence shown here is derived from an EMBL/GenBank/DDBJ whole genome shotgun (WGS) entry which is preliminary data.</text>
</comment>
<evidence type="ECO:0000313" key="17">
    <source>
        <dbReference type="Proteomes" id="UP000193964"/>
    </source>
</evidence>
<dbReference type="Gene3D" id="3.40.50.10950">
    <property type="match status" value="1"/>
</dbReference>
<comment type="catalytic activity">
    <reaction evidence="1 13">
        <text>acetyl-CoA + phosphate = acetyl phosphate + CoA</text>
        <dbReference type="Rhea" id="RHEA:19521"/>
        <dbReference type="ChEBI" id="CHEBI:22191"/>
        <dbReference type="ChEBI" id="CHEBI:43474"/>
        <dbReference type="ChEBI" id="CHEBI:57287"/>
        <dbReference type="ChEBI" id="CHEBI:57288"/>
        <dbReference type="EC" id="2.3.1.8"/>
    </reaction>
</comment>
<evidence type="ECO:0000313" key="16">
    <source>
        <dbReference type="EMBL" id="ORX11280.1"/>
    </source>
</evidence>
<dbReference type="GO" id="GO:0005737">
    <property type="term" value="C:cytoplasm"/>
    <property type="evidence" value="ECO:0007669"/>
    <property type="project" value="UniProtKB-SubCell"/>
</dbReference>
<dbReference type="InterPro" id="IPR002505">
    <property type="entry name" value="PTA_PTB"/>
</dbReference>
<dbReference type="InterPro" id="IPR027417">
    <property type="entry name" value="P-loop_NTPase"/>
</dbReference>
<dbReference type="RefSeq" id="WP_085147775.1">
    <property type="nucleotide sequence ID" value="NZ_JACKUA010000055.1"/>
</dbReference>
<proteinExistence type="inferred from homology"/>
<dbReference type="InterPro" id="IPR016475">
    <property type="entry name" value="P-Actrans_bac"/>
</dbReference>
<dbReference type="InterPro" id="IPR042113">
    <property type="entry name" value="P_AcTrfase_dom1"/>
</dbReference>
<dbReference type="OrthoDB" id="9808984at2"/>
<dbReference type="NCBIfam" id="TIGR00651">
    <property type="entry name" value="pta"/>
    <property type="match status" value="1"/>
</dbReference>
<dbReference type="Proteomes" id="UP000193964">
    <property type="component" value="Unassembled WGS sequence"/>
</dbReference>
<comment type="domain">
    <text evidence="13">The N-terminal region seems to be important for proper quaternary structure. The C-terminal region contains the substrate-binding site.</text>
</comment>
<organism evidence="16 17">
    <name type="scientific">Mycolicibacterium wolinskyi</name>
    <dbReference type="NCBI Taxonomy" id="59750"/>
    <lineage>
        <taxon>Bacteria</taxon>
        <taxon>Bacillati</taxon>
        <taxon>Actinomycetota</taxon>
        <taxon>Actinomycetes</taxon>
        <taxon>Mycobacteriales</taxon>
        <taxon>Mycobacteriaceae</taxon>
        <taxon>Mycolicibacterium</taxon>
    </lineage>
</organism>
<comment type="similarity">
    <text evidence="5 13">In the N-terminal section; belongs to the CobB/CobQ family.</text>
</comment>
<dbReference type="InterPro" id="IPR028979">
    <property type="entry name" value="Ser_kin/Pase_Hpr-like_N_sf"/>
</dbReference>
<dbReference type="NCBIfam" id="NF004167">
    <property type="entry name" value="PRK05632.1"/>
    <property type="match status" value="1"/>
</dbReference>
<dbReference type="Gene3D" id="3.40.50.300">
    <property type="entry name" value="P-loop containing nucleotide triphosphate hydrolases"/>
    <property type="match status" value="1"/>
</dbReference>
<evidence type="ECO:0000256" key="9">
    <source>
        <dbReference type="ARBA" id="ARBA00022679"/>
    </source>
</evidence>
<evidence type="ECO:0000256" key="10">
    <source>
        <dbReference type="ARBA" id="ARBA00023315"/>
    </source>
</evidence>
<dbReference type="NCBIfam" id="NF007233">
    <property type="entry name" value="PRK09653.1"/>
    <property type="match status" value="1"/>
</dbReference>
<evidence type="ECO:0000256" key="13">
    <source>
        <dbReference type="PIRNR" id="PIRNR006107"/>
    </source>
</evidence>
<dbReference type="SUPFAM" id="SSF53659">
    <property type="entry name" value="Isocitrate/Isopropylmalate dehydrogenase-like"/>
    <property type="match status" value="1"/>
</dbReference>
<dbReference type="PANTHER" id="PTHR43356:SF3">
    <property type="entry name" value="PHOSPHATE ACETYLTRANSFERASE"/>
    <property type="match status" value="1"/>
</dbReference>
<evidence type="ECO:0000256" key="5">
    <source>
        <dbReference type="ARBA" id="ARBA00009786"/>
    </source>
</evidence>
<dbReference type="FunFam" id="3.40.50.10750:FF:000001">
    <property type="entry name" value="Phosphate acetyltransferase"/>
    <property type="match status" value="1"/>
</dbReference>
<evidence type="ECO:0000256" key="2">
    <source>
        <dbReference type="ARBA" id="ARBA00004496"/>
    </source>
</evidence>
<evidence type="ECO:0000256" key="11">
    <source>
        <dbReference type="ARBA" id="ARBA00031108"/>
    </source>
</evidence>
<evidence type="ECO:0000256" key="7">
    <source>
        <dbReference type="ARBA" id="ARBA00021528"/>
    </source>
</evidence>
<dbReference type="EMBL" id="LQQA01000031">
    <property type="protein sequence ID" value="ORX11280.1"/>
    <property type="molecule type" value="Genomic_DNA"/>
</dbReference>
<dbReference type="InterPro" id="IPR042112">
    <property type="entry name" value="P_AcTrfase_dom2"/>
</dbReference>
<evidence type="ECO:0000256" key="1">
    <source>
        <dbReference type="ARBA" id="ARBA00000705"/>
    </source>
</evidence>
<evidence type="ECO:0000256" key="12">
    <source>
        <dbReference type="ARBA" id="ARBA00049955"/>
    </source>
</evidence>
<dbReference type="PANTHER" id="PTHR43356">
    <property type="entry name" value="PHOSPHATE ACETYLTRANSFERASE"/>
    <property type="match status" value="1"/>
</dbReference>
<protein>
    <recommendedName>
        <fullName evidence="7 13">Phosphate acetyltransferase</fullName>
        <ecNumber evidence="6 13">2.3.1.8</ecNumber>
    </recommendedName>
    <alternativeName>
        <fullName evidence="11 13">Phosphotransacetylase</fullName>
    </alternativeName>
</protein>
<dbReference type="InterPro" id="IPR050500">
    <property type="entry name" value="Phos_Acetyltrans/Butyryltrans"/>
</dbReference>
<comment type="pathway">
    <text evidence="3 13">Metabolic intermediate biosynthesis; acetyl-CoA biosynthesis; acetyl-CoA from acetate: step 2/2.</text>
</comment>
<dbReference type="AlphaFoldDB" id="A0A1X2EYD6"/>
<dbReference type="InterPro" id="IPR010766">
    <property type="entry name" value="DRTGG"/>
</dbReference>
<dbReference type="GO" id="GO:0008959">
    <property type="term" value="F:phosphate acetyltransferase activity"/>
    <property type="evidence" value="ECO:0007669"/>
    <property type="project" value="UniProtKB-EC"/>
</dbReference>
<dbReference type="UniPathway" id="UPA00340">
    <property type="reaction ID" value="UER00459"/>
</dbReference>
<accession>A0A1X2EYD6</accession>
<dbReference type="Pfam" id="PF01515">
    <property type="entry name" value="PTA_PTB"/>
    <property type="match status" value="1"/>
</dbReference>
<dbReference type="InterPro" id="IPR004614">
    <property type="entry name" value="P_AcTrfase"/>
</dbReference>
<dbReference type="SUPFAM" id="SSF75138">
    <property type="entry name" value="HprK N-terminal domain-like"/>
    <property type="match status" value="1"/>
</dbReference>
<dbReference type="Pfam" id="PF13500">
    <property type="entry name" value="AAA_26"/>
    <property type="match status" value="1"/>
</dbReference>
<evidence type="ECO:0000256" key="6">
    <source>
        <dbReference type="ARBA" id="ARBA00012707"/>
    </source>
</evidence>
<evidence type="ECO:0000256" key="8">
    <source>
        <dbReference type="ARBA" id="ARBA00022490"/>
    </source>
</evidence>
<dbReference type="Pfam" id="PF07085">
    <property type="entry name" value="DRTGG"/>
    <property type="match status" value="1"/>
</dbReference>
<dbReference type="Gene3D" id="3.40.1390.20">
    <property type="entry name" value="HprK N-terminal domain-like"/>
    <property type="match status" value="1"/>
</dbReference>
<dbReference type="SUPFAM" id="SSF52540">
    <property type="entry name" value="P-loop containing nucleoside triphosphate hydrolases"/>
    <property type="match status" value="1"/>
</dbReference>
<evidence type="ECO:0000259" key="14">
    <source>
        <dbReference type="Pfam" id="PF01515"/>
    </source>
</evidence>
<name>A0A1X2EYD6_9MYCO</name>
<dbReference type="Gene3D" id="3.40.50.10750">
    <property type="entry name" value="Isocitrate/Isopropylmalate dehydrogenase-like"/>
    <property type="match status" value="1"/>
</dbReference>
<keyword evidence="10 13" id="KW-0012">Acyltransferase</keyword>
<reference evidence="16 17" key="1">
    <citation type="submission" date="2016-01" db="EMBL/GenBank/DDBJ databases">
        <title>The new phylogeny of the genus Mycobacterium.</title>
        <authorList>
            <person name="Tarcisio F."/>
            <person name="Conor M."/>
            <person name="Antonella G."/>
            <person name="Elisabetta G."/>
            <person name="Giulia F.S."/>
            <person name="Sara T."/>
            <person name="Anna F."/>
            <person name="Clotilde B."/>
            <person name="Roberto B."/>
            <person name="Veronica D.S."/>
            <person name="Fabio R."/>
            <person name="Monica P."/>
            <person name="Olivier J."/>
            <person name="Enrico T."/>
            <person name="Nicola S."/>
        </authorList>
    </citation>
    <scope>NUCLEOTIDE SEQUENCE [LARGE SCALE GENOMIC DNA]</scope>
    <source>
        <strain evidence="16 17">ATCC 700010</strain>
    </source>
</reference>
<dbReference type="GO" id="GO:0006085">
    <property type="term" value="P:acetyl-CoA biosynthetic process"/>
    <property type="evidence" value="ECO:0007669"/>
    <property type="project" value="UniProtKB-UniPathway"/>
</dbReference>
<sequence length="692" mass="72950">MPDGNIATAIYIASPEGDTGKSTIALGILHRLAATVPKVGVFRPITRLGEDRDYILELLLAGTTAGLAYEECVGVGYQQVHEDPDAAITEIVDRFHRVADQCDAVLIVGSDYTDVATPSELNMNARIAVNLGAPVVLAVKAADRTPDEVAHVVEVCLAELAGQHAHAAAVVANRCDPAQLTVVANALKPLGPPAYVLPEEPLLVAPSVAELQKAVDGTVIAGDPALLSREAMGVLVAGMTAEHVLERLTEGVAVITPGDRSDVVLAVVSAHAAEGFPSLSGIILNGGLDLHPAIASLVSGLGLRLPIVATKYGTFETASRVAGTRGRVTAGSQRKIDTALALMDDHVDVNDLLAQLSISIPTVTTPQMFTYQLLDRARSDIRRIVLPEGEDDRILKAAGRLLQRSVADLTILGDESQIRSRAAELGVDLAAATVLNPRTSELCDQFADQYAELRKHKGVTVEQAREIIHDVSYFGTMLVHNDMVDGMVSGAMHTTAHTVRPAFEIIKTLPDVSTVSSIFLMCLEDRVLAYGDCAIVPDPTSEQLADIAISSARTAAQFGIDPRVAMLSYSTGTSGTGADVDKVRAATELVRQREPSLLVEGPIQYDAAVEPSVAKTKMPDSEVAGRATVLIFPDLNTGNNTYKAVQRSAGAIAIGPVLQGLNKPVNDLSRGALVEDIVNTVAITAIQAQGQP</sequence>
<comment type="similarity">
    <text evidence="4 13">In the C-terminal section; belongs to the phosphate acetyltransferase and butyryltransferase family.</text>
</comment>
<comment type="subcellular location">
    <subcellularLocation>
        <location evidence="2 13">Cytoplasm</location>
    </subcellularLocation>
</comment>
<evidence type="ECO:0000259" key="15">
    <source>
        <dbReference type="Pfam" id="PF07085"/>
    </source>
</evidence>
<feature type="domain" description="DRTGG" evidence="15">
    <location>
        <begin position="210"/>
        <end position="322"/>
    </location>
</feature>
<dbReference type="EC" id="2.3.1.8" evidence="6 13"/>
<keyword evidence="8 13" id="KW-0963">Cytoplasm</keyword>
<evidence type="ECO:0000256" key="3">
    <source>
        <dbReference type="ARBA" id="ARBA00004989"/>
    </source>
</evidence>
<evidence type="ECO:0000256" key="4">
    <source>
        <dbReference type="ARBA" id="ARBA00008756"/>
    </source>
</evidence>